<dbReference type="Proteomes" id="UP000069850">
    <property type="component" value="Chromosome 1"/>
</dbReference>
<dbReference type="EMBL" id="LT158599">
    <property type="protein sequence ID" value="CVK31922.1"/>
    <property type="molecule type" value="Genomic_DNA"/>
</dbReference>
<organism evidence="1 2">
    <name type="scientific">Methanoculleus bourgensis</name>
    <dbReference type="NCBI Taxonomy" id="83986"/>
    <lineage>
        <taxon>Archaea</taxon>
        <taxon>Methanobacteriati</taxon>
        <taxon>Methanobacteriota</taxon>
        <taxon>Stenosarchaea group</taxon>
        <taxon>Methanomicrobia</taxon>
        <taxon>Methanomicrobiales</taxon>
        <taxon>Methanomicrobiaceae</taxon>
        <taxon>Methanoculleus</taxon>
    </lineage>
</organism>
<sequence length="51" mass="5963">MIPKTKLKSIVKGRSKTRADNIKTVLKAVGKRGEGKRQENSRYPWEIDFRF</sequence>
<accession>A0A0X3BIF8</accession>
<proteinExistence type="predicted"/>
<evidence type="ECO:0000313" key="2">
    <source>
        <dbReference type="Proteomes" id="UP000069850"/>
    </source>
</evidence>
<reference evidence="1 2" key="1">
    <citation type="submission" date="2016-01" db="EMBL/GenBank/DDBJ databases">
        <authorList>
            <person name="Manzoor S."/>
        </authorList>
    </citation>
    <scope>NUCLEOTIDE SEQUENCE [LARGE SCALE GENOMIC DNA]</scope>
    <source>
        <strain evidence="1">Methanoculleus sp MAB1</strain>
    </source>
</reference>
<name>A0A0X3BIF8_9EURY</name>
<dbReference type="KEGG" id="mema:MMAB1_0708"/>
<evidence type="ECO:0000313" key="1">
    <source>
        <dbReference type="EMBL" id="CVK31922.1"/>
    </source>
</evidence>
<protein>
    <submittedName>
        <fullName evidence="1">Uncharacterized protein</fullName>
    </submittedName>
</protein>
<dbReference type="AlphaFoldDB" id="A0A0X3BIF8"/>
<gene>
    <name evidence="1" type="ORF">MMAB1_0708</name>
</gene>